<dbReference type="PANTHER" id="PTHR41791:SF1">
    <property type="entry name" value="SSL7039 PROTEIN"/>
    <property type="match status" value="1"/>
</dbReference>
<dbReference type="OrthoDB" id="9800258at2"/>
<protein>
    <submittedName>
        <fullName evidence="1">Putative addiction module killer protein</fullName>
    </submittedName>
</protein>
<proteinExistence type="predicted"/>
<dbReference type="InterPro" id="IPR009241">
    <property type="entry name" value="HigB-like"/>
</dbReference>
<dbReference type="AlphaFoldDB" id="A0A4R1K6V0"/>
<dbReference type="EMBL" id="SMGG01000005">
    <property type="protein sequence ID" value="TCK59934.1"/>
    <property type="molecule type" value="Genomic_DNA"/>
</dbReference>
<sequence>MVYVINEFVLDNGRSPFAEWLKSVDKMDRLRILQRVDRLAHGNFGDYKSVGDNVYELRFRYGGGYRVYYAFEDDKIVILLCGGNKGSQDRDIEQAKSYWRMYNERQNP</sequence>
<evidence type="ECO:0000313" key="1">
    <source>
        <dbReference type="EMBL" id="TCK59934.1"/>
    </source>
</evidence>
<dbReference type="PIRSF" id="PIRSF028744">
    <property type="entry name" value="Addict_mod_HI1419"/>
    <property type="match status" value="1"/>
</dbReference>
<dbReference type="Proteomes" id="UP000294614">
    <property type="component" value="Unassembled WGS sequence"/>
</dbReference>
<dbReference type="InterPro" id="IPR035093">
    <property type="entry name" value="RelE/ParE_toxin_dom_sf"/>
</dbReference>
<reference evidence="1 2" key="1">
    <citation type="submission" date="2019-03" db="EMBL/GenBank/DDBJ databases">
        <title>Genomic Encyclopedia of Type Strains, Phase IV (KMG-IV): sequencing the most valuable type-strain genomes for metagenomic binning, comparative biology and taxonomic classification.</title>
        <authorList>
            <person name="Goeker M."/>
        </authorList>
    </citation>
    <scope>NUCLEOTIDE SEQUENCE [LARGE SCALE GENOMIC DNA]</scope>
    <source>
        <strain evidence="1 2">DSM 24984</strain>
    </source>
</reference>
<dbReference type="SUPFAM" id="SSF143011">
    <property type="entry name" value="RelE-like"/>
    <property type="match status" value="1"/>
</dbReference>
<dbReference type="Gene3D" id="3.30.2310.20">
    <property type="entry name" value="RelE-like"/>
    <property type="match status" value="1"/>
</dbReference>
<organism evidence="1 2">
    <name type="scientific">Seleniivibrio woodruffii</name>
    <dbReference type="NCBI Taxonomy" id="1078050"/>
    <lineage>
        <taxon>Bacteria</taxon>
        <taxon>Pseudomonadati</taxon>
        <taxon>Deferribacterota</taxon>
        <taxon>Deferribacteres</taxon>
        <taxon>Deferribacterales</taxon>
        <taxon>Geovibrionaceae</taxon>
        <taxon>Seleniivibrio</taxon>
    </lineage>
</organism>
<dbReference type="PANTHER" id="PTHR41791">
    <property type="entry name" value="SSL7039 PROTEIN"/>
    <property type="match status" value="1"/>
</dbReference>
<accession>A0A4R1K6V0</accession>
<keyword evidence="2" id="KW-1185">Reference proteome</keyword>
<evidence type="ECO:0000313" key="2">
    <source>
        <dbReference type="Proteomes" id="UP000294614"/>
    </source>
</evidence>
<dbReference type="RefSeq" id="WP_132874083.1">
    <property type="nucleotide sequence ID" value="NZ_SMGG01000005.1"/>
</dbReference>
<dbReference type="InterPro" id="IPR014056">
    <property type="entry name" value="TypeIITA-like_toxin_pred"/>
</dbReference>
<comment type="caution">
    <text evidence="1">The sequence shown here is derived from an EMBL/GenBank/DDBJ whole genome shotgun (WGS) entry which is preliminary data.</text>
</comment>
<gene>
    <name evidence="1" type="ORF">C8D98_2103</name>
</gene>
<name>A0A4R1K6V0_9BACT</name>
<dbReference type="Pfam" id="PF05973">
    <property type="entry name" value="Gp49"/>
    <property type="match status" value="1"/>
</dbReference>
<dbReference type="NCBIfam" id="TIGR02683">
    <property type="entry name" value="upstrm_HI1419"/>
    <property type="match status" value="1"/>
</dbReference>